<reference evidence="2" key="2">
    <citation type="journal article" date="2015" name="Data Brief">
        <title>Shoot transcriptome of the giant reed, Arundo donax.</title>
        <authorList>
            <person name="Barrero R.A."/>
            <person name="Guerrero F.D."/>
            <person name="Moolhuijzen P."/>
            <person name="Goolsby J.A."/>
            <person name="Tidwell J."/>
            <person name="Bellgard S.E."/>
            <person name="Bellgard M.I."/>
        </authorList>
    </citation>
    <scope>NUCLEOTIDE SEQUENCE</scope>
    <source>
        <tissue evidence="2">Shoot tissue taken approximately 20 cm above the soil surface</tissue>
    </source>
</reference>
<evidence type="ECO:0000313" key="2">
    <source>
        <dbReference type="EMBL" id="JAD86282.1"/>
    </source>
</evidence>
<feature type="compositionally biased region" description="Basic and acidic residues" evidence="1">
    <location>
        <begin position="8"/>
        <end position="17"/>
    </location>
</feature>
<evidence type="ECO:0000256" key="1">
    <source>
        <dbReference type="SAM" id="MobiDB-lite"/>
    </source>
</evidence>
<dbReference type="AlphaFoldDB" id="A0A0A9DR81"/>
<organism evidence="2">
    <name type="scientific">Arundo donax</name>
    <name type="common">Giant reed</name>
    <name type="synonym">Donax arundinaceus</name>
    <dbReference type="NCBI Taxonomy" id="35708"/>
    <lineage>
        <taxon>Eukaryota</taxon>
        <taxon>Viridiplantae</taxon>
        <taxon>Streptophyta</taxon>
        <taxon>Embryophyta</taxon>
        <taxon>Tracheophyta</taxon>
        <taxon>Spermatophyta</taxon>
        <taxon>Magnoliopsida</taxon>
        <taxon>Liliopsida</taxon>
        <taxon>Poales</taxon>
        <taxon>Poaceae</taxon>
        <taxon>PACMAD clade</taxon>
        <taxon>Arundinoideae</taxon>
        <taxon>Arundineae</taxon>
        <taxon>Arundo</taxon>
    </lineage>
</organism>
<dbReference type="EMBL" id="GBRH01211613">
    <property type="protein sequence ID" value="JAD86282.1"/>
    <property type="molecule type" value="Transcribed_RNA"/>
</dbReference>
<sequence>MIATSPIEQREQLYEPKKGHKNK</sequence>
<accession>A0A0A9DR81</accession>
<feature type="region of interest" description="Disordered" evidence="1">
    <location>
        <begin position="1"/>
        <end position="23"/>
    </location>
</feature>
<reference evidence="2" key="1">
    <citation type="submission" date="2014-09" db="EMBL/GenBank/DDBJ databases">
        <authorList>
            <person name="Magalhaes I.L.F."/>
            <person name="Oliveira U."/>
            <person name="Santos F.R."/>
            <person name="Vidigal T.H.D.A."/>
            <person name="Brescovit A.D."/>
            <person name="Santos A.J."/>
        </authorList>
    </citation>
    <scope>NUCLEOTIDE SEQUENCE</scope>
    <source>
        <tissue evidence="2">Shoot tissue taken approximately 20 cm above the soil surface</tissue>
    </source>
</reference>
<protein>
    <submittedName>
        <fullName evidence="2">Uncharacterized protein</fullName>
    </submittedName>
</protein>
<name>A0A0A9DR81_ARUDO</name>
<proteinExistence type="predicted"/>